<dbReference type="NCBIfam" id="TIGR00254">
    <property type="entry name" value="GGDEF"/>
    <property type="match status" value="1"/>
</dbReference>
<dbReference type="CDD" id="cd01949">
    <property type="entry name" value="GGDEF"/>
    <property type="match status" value="1"/>
</dbReference>
<protein>
    <submittedName>
        <fullName evidence="5">Diguanylate cyclase</fullName>
    </submittedName>
</protein>
<evidence type="ECO:0000256" key="1">
    <source>
        <dbReference type="PROSITE-ProRule" id="PRU00169"/>
    </source>
</evidence>
<evidence type="ECO:0000259" key="3">
    <source>
        <dbReference type="PROSITE" id="PS50883"/>
    </source>
</evidence>
<dbReference type="CDD" id="cd01948">
    <property type="entry name" value="EAL"/>
    <property type="match status" value="1"/>
</dbReference>
<dbReference type="InterPro" id="IPR035919">
    <property type="entry name" value="EAL_sf"/>
</dbReference>
<dbReference type="PROSITE" id="PS50887">
    <property type="entry name" value="GGDEF"/>
    <property type="match status" value="1"/>
</dbReference>
<dbReference type="Gene3D" id="3.20.20.450">
    <property type="entry name" value="EAL domain"/>
    <property type="match status" value="1"/>
</dbReference>
<dbReference type="InterPro" id="IPR000160">
    <property type="entry name" value="GGDEF_dom"/>
</dbReference>
<dbReference type="SMART" id="SM00267">
    <property type="entry name" value="GGDEF"/>
    <property type="match status" value="1"/>
</dbReference>
<feature type="domain" description="GGDEF" evidence="4">
    <location>
        <begin position="354"/>
        <end position="481"/>
    </location>
</feature>
<feature type="modified residue" description="4-aspartylphosphate" evidence="1">
    <location>
        <position position="87"/>
    </location>
</feature>
<dbReference type="InterPro" id="IPR001789">
    <property type="entry name" value="Sig_transdc_resp-reg_receiver"/>
</dbReference>
<evidence type="ECO:0000313" key="6">
    <source>
        <dbReference type="Proteomes" id="UP000614272"/>
    </source>
</evidence>
<dbReference type="RefSeq" id="WP_099036323.1">
    <property type="nucleotide sequence ID" value="NZ_BMGJ01000013.1"/>
</dbReference>
<dbReference type="Gene3D" id="3.30.70.270">
    <property type="match status" value="1"/>
</dbReference>
<dbReference type="InterPro" id="IPR029787">
    <property type="entry name" value="Nucleotide_cyclase"/>
</dbReference>
<evidence type="ECO:0000313" key="5">
    <source>
        <dbReference type="EMBL" id="GGD72992.1"/>
    </source>
</evidence>
<dbReference type="Proteomes" id="UP000614272">
    <property type="component" value="Unassembled WGS sequence"/>
</dbReference>
<proteinExistence type="predicted"/>
<accession>A0ABQ1RMM1</accession>
<dbReference type="Pfam" id="PF00563">
    <property type="entry name" value="EAL"/>
    <property type="match status" value="1"/>
</dbReference>
<gene>
    <name evidence="5" type="ORF">GCM10011357_30070</name>
</gene>
<evidence type="ECO:0000259" key="4">
    <source>
        <dbReference type="PROSITE" id="PS50887"/>
    </source>
</evidence>
<dbReference type="InterPro" id="IPR043128">
    <property type="entry name" value="Rev_trsase/Diguanyl_cyclase"/>
</dbReference>
<dbReference type="Pfam" id="PF00990">
    <property type="entry name" value="GGDEF"/>
    <property type="match status" value="1"/>
</dbReference>
<comment type="caution">
    <text evidence="5">The sequence shown here is derived from an EMBL/GenBank/DDBJ whole genome shotgun (WGS) entry which is preliminary data.</text>
</comment>
<sequence length="755" mass="84213">MSPTDYENDEMLFLDEDDSVVEEYDEADAWQVLVVDDDEEIHSVTRLALSDLVLNGRKLAFLDAYSGDEALKILSEKGQSIAIVLLDVVMETDDAGLQVARRMREELNLHEPRIILRTGQPGYAPEESVIKEYDINDYKTKTELTRSKLVTTIIASLRSYQQILTINQSRQGLKKIIESASNLLEEHSVKGFCEGVVTQISSLLGLDAGGVVCARAGSVLDRDDDGVYVLGAAGPFANYINEKLDNLHDKKIIAEVGQCLKEKDHIYGKDFTVLYMNSSGYEAAVYVQVGCTINVIYKQLIEVFMSSISVGYENVNLFHQLRNAAFKDMLTKLPNRNEFINMLDELEHTGVDLNEHVVALVDVNHFSDINDGLGQDAGNLLLIAIAERLHSAMGDVVQMGRIGADVFGLIGKDDRVNPQSISKVFSSPFKAGDHTLPINVTLGLCRLLDEESNGLNVLKQSNIALNRAKRSMTANYEYYAPEMEEKTTWRLGMIRQLRSDFAERKLELWYQPQVNLVNEDIVGMEALLRWPDKDGGYISPAVFVPLAEYSGLIIDIGAWVLEEACRKLKSLHHKGFPDLRVAVNISMPQFRDSQFVSLVKSALIEHDIKPSLLELEITESVVMDEPQIVVDSLKELKAFGVTIAIDDFGTGFSSMSYLQKLPLDRLKVDRSFVNEVTPGKTAFIAETIVTLGNKLGLHTIAEGIEKREQASYMLRLGCDEAQGFLYARPMPFDDLINFLDHYNSSESQQAGDSGL</sequence>
<dbReference type="Pfam" id="PF11849">
    <property type="entry name" value="DUF3369"/>
    <property type="match status" value="1"/>
</dbReference>
<organism evidence="5 6">
    <name type="scientific">Lacimicrobium alkaliphilum</name>
    <dbReference type="NCBI Taxonomy" id="1526571"/>
    <lineage>
        <taxon>Bacteria</taxon>
        <taxon>Pseudomonadati</taxon>
        <taxon>Pseudomonadota</taxon>
        <taxon>Gammaproteobacteria</taxon>
        <taxon>Alteromonadales</taxon>
        <taxon>Alteromonadaceae</taxon>
        <taxon>Lacimicrobium</taxon>
    </lineage>
</organism>
<evidence type="ECO:0000259" key="2">
    <source>
        <dbReference type="PROSITE" id="PS50110"/>
    </source>
</evidence>
<dbReference type="PANTHER" id="PTHR33121">
    <property type="entry name" value="CYCLIC DI-GMP PHOSPHODIESTERASE PDEF"/>
    <property type="match status" value="1"/>
</dbReference>
<keyword evidence="6" id="KW-1185">Reference proteome</keyword>
<dbReference type="SUPFAM" id="SSF141868">
    <property type="entry name" value="EAL domain-like"/>
    <property type="match status" value="1"/>
</dbReference>
<dbReference type="InterPro" id="IPR021800">
    <property type="entry name" value="DUF3369"/>
</dbReference>
<feature type="domain" description="Response regulatory" evidence="2">
    <location>
        <begin position="31"/>
        <end position="156"/>
    </location>
</feature>
<dbReference type="SMART" id="SM00052">
    <property type="entry name" value="EAL"/>
    <property type="match status" value="1"/>
</dbReference>
<dbReference type="InterPro" id="IPR001633">
    <property type="entry name" value="EAL_dom"/>
</dbReference>
<dbReference type="EMBL" id="BMGJ01000013">
    <property type="protein sequence ID" value="GGD72992.1"/>
    <property type="molecule type" value="Genomic_DNA"/>
</dbReference>
<dbReference type="InterPro" id="IPR011006">
    <property type="entry name" value="CheY-like_superfamily"/>
</dbReference>
<reference evidence="6" key="1">
    <citation type="journal article" date="2019" name="Int. J. Syst. Evol. Microbiol.">
        <title>The Global Catalogue of Microorganisms (GCM) 10K type strain sequencing project: providing services to taxonomists for standard genome sequencing and annotation.</title>
        <authorList>
            <consortium name="The Broad Institute Genomics Platform"/>
            <consortium name="The Broad Institute Genome Sequencing Center for Infectious Disease"/>
            <person name="Wu L."/>
            <person name="Ma J."/>
        </authorList>
    </citation>
    <scope>NUCLEOTIDE SEQUENCE [LARGE SCALE GENOMIC DNA]</scope>
    <source>
        <strain evidence="6">CGMCC 1.12923</strain>
    </source>
</reference>
<keyword evidence="1" id="KW-0597">Phosphoprotein</keyword>
<name>A0ABQ1RMM1_9ALTE</name>
<dbReference type="PROSITE" id="PS50110">
    <property type="entry name" value="RESPONSE_REGULATORY"/>
    <property type="match status" value="1"/>
</dbReference>
<dbReference type="SUPFAM" id="SSF52172">
    <property type="entry name" value="CheY-like"/>
    <property type="match status" value="1"/>
</dbReference>
<dbReference type="PANTHER" id="PTHR33121:SF71">
    <property type="entry name" value="OXYGEN SENSOR PROTEIN DOSP"/>
    <property type="match status" value="1"/>
</dbReference>
<dbReference type="SMART" id="SM00448">
    <property type="entry name" value="REC"/>
    <property type="match status" value="1"/>
</dbReference>
<dbReference type="InterPro" id="IPR050706">
    <property type="entry name" value="Cyclic-di-GMP_PDE-like"/>
</dbReference>
<feature type="domain" description="EAL" evidence="3">
    <location>
        <begin position="490"/>
        <end position="743"/>
    </location>
</feature>
<dbReference type="SUPFAM" id="SSF55073">
    <property type="entry name" value="Nucleotide cyclase"/>
    <property type="match status" value="1"/>
</dbReference>
<dbReference type="Gene3D" id="3.40.50.2300">
    <property type="match status" value="1"/>
</dbReference>
<dbReference type="PROSITE" id="PS50883">
    <property type="entry name" value="EAL"/>
    <property type="match status" value="1"/>
</dbReference>